<dbReference type="EMBL" id="POUD01000081">
    <property type="protein sequence ID" value="PZG16623.1"/>
    <property type="molecule type" value="Genomic_DNA"/>
</dbReference>
<gene>
    <name evidence="1" type="ORF">C1J01_20350</name>
</gene>
<dbReference type="OrthoDB" id="3543787at2"/>
<reference evidence="1 2" key="1">
    <citation type="submission" date="2018-01" db="EMBL/GenBank/DDBJ databases">
        <title>Draft genome sequence of Nonomuraea sp. KC333.</title>
        <authorList>
            <person name="Sahin N."/>
            <person name="Saygin H."/>
            <person name="Ay H."/>
        </authorList>
    </citation>
    <scope>NUCLEOTIDE SEQUENCE [LARGE SCALE GENOMIC DNA]</scope>
    <source>
        <strain evidence="1 2">KC333</strain>
    </source>
</reference>
<evidence type="ECO:0000313" key="1">
    <source>
        <dbReference type="EMBL" id="PZG16623.1"/>
    </source>
</evidence>
<protein>
    <submittedName>
        <fullName evidence="1">Uncharacterized protein</fullName>
    </submittedName>
</protein>
<organism evidence="1 2">
    <name type="scientific">Nonomuraea aridisoli</name>
    <dbReference type="NCBI Taxonomy" id="2070368"/>
    <lineage>
        <taxon>Bacteria</taxon>
        <taxon>Bacillati</taxon>
        <taxon>Actinomycetota</taxon>
        <taxon>Actinomycetes</taxon>
        <taxon>Streptosporangiales</taxon>
        <taxon>Streptosporangiaceae</taxon>
        <taxon>Nonomuraea</taxon>
    </lineage>
</organism>
<comment type="caution">
    <text evidence="1">The sequence shown here is derived from an EMBL/GenBank/DDBJ whole genome shotgun (WGS) entry which is preliminary data.</text>
</comment>
<proteinExistence type="predicted"/>
<name>A0A2W2E1W2_9ACTN</name>
<evidence type="ECO:0000313" key="2">
    <source>
        <dbReference type="Proteomes" id="UP000249304"/>
    </source>
</evidence>
<sequence length="61" mass="6797">MRVTIVMSRYGGIYEPGVWVAFPMNPDELPPDWYGGDVECAHFFAERKGEIGGGDTPQDAY</sequence>
<dbReference type="Proteomes" id="UP000249304">
    <property type="component" value="Unassembled WGS sequence"/>
</dbReference>
<keyword evidence="2" id="KW-1185">Reference proteome</keyword>
<dbReference type="AlphaFoldDB" id="A0A2W2E1W2"/>
<accession>A0A2W2E1W2</accession>
<dbReference type="RefSeq" id="WP_111180579.1">
    <property type="nucleotide sequence ID" value="NZ_POUD01000081.1"/>
</dbReference>